<evidence type="ECO:0000313" key="3">
    <source>
        <dbReference type="Proteomes" id="UP000245461"/>
    </source>
</evidence>
<evidence type="ECO:0008006" key="4">
    <source>
        <dbReference type="Google" id="ProtNLM"/>
    </source>
</evidence>
<dbReference type="SUPFAM" id="SSF110814">
    <property type="entry name" value="TmoB-like"/>
    <property type="match status" value="1"/>
</dbReference>
<organism evidence="2 3">
    <name type="scientific">Zavarzinia aquatilis</name>
    <dbReference type="NCBI Taxonomy" id="2211142"/>
    <lineage>
        <taxon>Bacteria</taxon>
        <taxon>Pseudomonadati</taxon>
        <taxon>Pseudomonadota</taxon>
        <taxon>Alphaproteobacteria</taxon>
        <taxon>Rhodospirillales</taxon>
        <taxon>Zavarziniaceae</taxon>
        <taxon>Zavarzinia</taxon>
    </lineage>
</organism>
<accession>A0A317DZB6</accession>
<gene>
    <name evidence="2" type="ORF">DKG74_17320</name>
</gene>
<evidence type="ECO:0000313" key="2">
    <source>
        <dbReference type="EMBL" id="PWR19240.1"/>
    </source>
</evidence>
<dbReference type="OrthoDB" id="7276361at2"/>
<dbReference type="Pfam" id="PF06234">
    <property type="entry name" value="TmoB"/>
    <property type="match status" value="1"/>
</dbReference>
<dbReference type="Proteomes" id="UP000245461">
    <property type="component" value="Unassembled WGS sequence"/>
</dbReference>
<dbReference type="InterPro" id="IPR036713">
    <property type="entry name" value="TmoB-like_sf"/>
</dbReference>
<dbReference type="InterPro" id="IPR009355">
    <property type="entry name" value="Toluene_mOase_B"/>
</dbReference>
<comment type="caution">
    <text evidence="2">The sequence shown here is derived from an EMBL/GenBank/DDBJ whole genome shotgun (WGS) entry which is preliminary data.</text>
</comment>
<dbReference type="Gene3D" id="3.10.20.270">
    <property type="entry name" value="TmoB-like"/>
    <property type="match status" value="1"/>
</dbReference>
<dbReference type="EMBL" id="QGLE01000012">
    <property type="protein sequence ID" value="PWR19240.1"/>
    <property type="molecule type" value="Genomic_DNA"/>
</dbReference>
<protein>
    <recommendedName>
        <fullName evidence="4">Toluene monooxygenase</fullName>
    </recommendedName>
</protein>
<reference evidence="2 3" key="1">
    <citation type="submission" date="2018-05" db="EMBL/GenBank/DDBJ databases">
        <title>Zavarzinia sp. HR-AS.</title>
        <authorList>
            <person name="Lee Y."/>
            <person name="Jeon C.O."/>
        </authorList>
    </citation>
    <scope>NUCLEOTIDE SEQUENCE [LARGE SCALE GENOMIC DNA]</scope>
    <source>
        <strain evidence="2 3">HR-AS</strain>
    </source>
</reference>
<feature type="region of interest" description="Disordered" evidence="1">
    <location>
        <begin position="1"/>
        <end position="36"/>
    </location>
</feature>
<keyword evidence="3" id="KW-1185">Reference proteome</keyword>
<dbReference type="AlphaFoldDB" id="A0A317DZB6"/>
<proteinExistence type="predicted"/>
<name>A0A317DZB6_9PROT</name>
<evidence type="ECO:0000256" key="1">
    <source>
        <dbReference type="SAM" id="MobiDB-lite"/>
    </source>
</evidence>
<sequence>MPGPSPGASPGRWRPSDQPGDPGGVPPGSRPNHWRSEMSDLPLLVSCERDFLVHLVAVPSEARVCDLIEAAASLVVGVHLPDMPASSIRLRKIDRHEALPGDANVVDAGIEPMDWVHLFFEPASDGKPLQ</sequence>